<evidence type="ECO:0000256" key="12">
    <source>
        <dbReference type="SAM" id="Phobius"/>
    </source>
</evidence>
<keyword evidence="6" id="KW-0552">Olfaction</keyword>
<evidence type="ECO:0000256" key="8">
    <source>
        <dbReference type="ARBA" id="ARBA00023136"/>
    </source>
</evidence>
<evidence type="ECO:0000313" key="13">
    <source>
        <dbReference type="EMBL" id="CAK1551546.1"/>
    </source>
</evidence>
<comment type="subcellular location">
    <subcellularLocation>
        <location evidence="1">Cell membrane</location>
        <topology evidence="1">Multi-pass membrane protein</topology>
    </subcellularLocation>
</comment>
<dbReference type="GO" id="GO:0005886">
    <property type="term" value="C:plasma membrane"/>
    <property type="evidence" value="ECO:0007669"/>
    <property type="project" value="UniProtKB-SubCell"/>
</dbReference>
<reference evidence="13 14" key="1">
    <citation type="submission" date="2023-11" db="EMBL/GenBank/DDBJ databases">
        <authorList>
            <person name="Okamura Y."/>
        </authorList>
    </citation>
    <scope>NUCLEOTIDE SEQUENCE [LARGE SCALE GENOMIC DNA]</scope>
</reference>
<dbReference type="Pfam" id="PF01130">
    <property type="entry name" value="CD36"/>
    <property type="match status" value="1"/>
</dbReference>
<dbReference type="PRINTS" id="PR01609">
    <property type="entry name" value="CD36FAMILY"/>
</dbReference>
<dbReference type="GO" id="GO:0005737">
    <property type="term" value="C:cytoplasm"/>
    <property type="evidence" value="ECO:0007669"/>
    <property type="project" value="TreeGrafter"/>
</dbReference>
<proteinExistence type="inferred from homology"/>
<keyword evidence="3" id="KW-1003">Cell membrane</keyword>
<dbReference type="GO" id="GO:0007608">
    <property type="term" value="P:sensory perception of smell"/>
    <property type="evidence" value="ECO:0007669"/>
    <property type="project" value="UniProtKB-KW"/>
</dbReference>
<evidence type="ECO:0000256" key="4">
    <source>
        <dbReference type="ARBA" id="ARBA00022606"/>
    </source>
</evidence>
<name>A0AAV1JRT4_9NEOP</name>
<evidence type="ECO:0000313" key="14">
    <source>
        <dbReference type="Proteomes" id="UP001497472"/>
    </source>
</evidence>
<dbReference type="Proteomes" id="UP001497472">
    <property type="component" value="Unassembled WGS sequence"/>
</dbReference>
<keyword evidence="4" id="KW-0716">Sensory transduction</keyword>
<sequence length="520" mass="58608">MLGKNAKLFFGLSMCGLIIAIVLSAWGFPKIVNTQIQKSVQLDNSSMMYEKWRKLPIALTFQVNVFNVTNVDDIMAGKKPILQEIGPFVYKEYRERTVLGYGENDTIKYTVKKTYEYDQEASGALTEDQEVTIINYSYMNAILTAYELMPGILPMLNEAMSQFFGAQDTPFITVKVKDLFFDGMFLDCSLNMSAIALICGKLKADTPSVMRRAEDKNGFYFSLFGQWNNTDIGPFEMVRGRENIRELGHIVSYQDKKVMNHWGDPYCGMLNGSDATIFPPIDESDVPNKIYFFEPEICRSSYASLVGQRAIYNMSAYYYEIDRLVFASKSANPDNKCFCRKNWSAKHDGCLLMGVMNLMPCKGAPAIISLPHYYLASEELLEYFDGGITPDKEKHNSYVYLEPKTGAVLQGMQRIQFNIELRNIPNIPQLATVQTGLFPLLWIEEGADTMPDDLLKELQDAHTILGYVEVARWLLLVIASLVCVGAAVCVVRSGAAPVWPRSNNDFILNPGHSLDINKGH</sequence>
<dbReference type="PANTHER" id="PTHR11923:SF69">
    <property type="entry name" value="SENSORY NEURON MEMBRANE PROTEIN 1"/>
    <property type="match status" value="1"/>
</dbReference>
<comment type="caution">
    <text evidence="13">The sequence shown here is derived from an EMBL/GenBank/DDBJ whole genome shotgun (WGS) entry which is preliminary data.</text>
</comment>
<dbReference type="PANTHER" id="PTHR11923">
    <property type="entry name" value="SCAVENGER RECEPTOR CLASS B TYPE-1 SR-B1"/>
    <property type="match status" value="1"/>
</dbReference>
<keyword evidence="9" id="KW-1015">Disulfide bond</keyword>
<organism evidence="13 14">
    <name type="scientific">Leptosia nina</name>
    <dbReference type="NCBI Taxonomy" id="320188"/>
    <lineage>
        <taxon>Eukaryota</taxon>
        <taxon>Metazoa</taxon>
        <taxon>Ecdysozoa</taxon>
        <taxon>Arthropoda</taxon>
        <taxon>Hexapoda</taxon>
        <taxon>Insecta</taxon>
        <taxon>Pterygota</taxon>
        <taxon>Neoptera</taxon>
        <taxon>Endopterygota</taxon>
        <taxon>Lepidoptera</taxon>
        <taxon>Glossata</taxon>
        <taxon>Ditrysia</taxon>
        <taxon>Papilionoidea</taxon>
        <taxon>Pieridae</taxon>
        <taxon>Pierinae</taxon>
        <taxon>Leptosia</taxon>
    </lineage>
</organism>
<keyword evidence="5 12" id="KW-0812">Transmembrane</keyword>
<accession>A0AAV1JRT4</accession>
<dbReference type="InterPro" id="IPR002159">
    <property type="entry name" value="CD36_fam"/>
</dbReference>
<keyword evidence="8 12" id="KW-0472">Membrane</keyword>
<comment type="similarity">
    <text evidence="2">Belongs to the CD36 family.</text>
</comment>
<keyword evidence="11" id="KW-0325">Glycoprotein</keyword>
<evidence type="ECO:0000256" key="9">
    <source>
        <dbReference type="ARBA" id="ARBA00023157"/>
    </source>
</evidence>
<evidence type="ECO:0000256" key="7">
    <source>
        <dbReference type="ARBA" id="ARBA00022989"/>
    </source>
</evidence>
<dbReference type="GO" id="GO:0005044">
    <property type="term" value="F:scavenger receptor activity"/>
    <property type="evidence" value="ECO:0007669"/>
    <property type="project" value="TreeGrafter"/>
</dbReference>
<feature type="transmembrane region" description="Helical" evidence="12">
    <location>
        <begin position="473"/>
        <end position="491"/>
    </location>
</feature>
<gene>
    <name evidence="13" type="ORF">LNINA_LOCUS10678</name>
</gene>
<evidence type="ECO:0000256" key="5">
    <source>
        <dbReference type="ARBA" id="ARBA00022692"/>
    </source>
</evidence>
<evidence type="ECO:0000256" key="10">
    <source>
        <dbReference type="ARBA" id="ARBA00023170"/>
    </source>
</evidence>
<evidence type="ECO:0000256" key="11">
    <source>
        <dbReference type="ARBA" id="ARBA00023180"/>
    </source>
</evidence>
<evidence type="ECO:0000256" key="6">
    <source>
        <dbReference type="ARBA" id="ARBA00022725"/>
    </source>
</evidence>
<keyword evidence="7 12" id="KW-1133">Transmembrane helix</keyword>
<protein>
    <recommendedName>
        <fullName evidence="15">Sensory neuron membrane protein 2</fullName>
    </recommendedName>
</protein>
<keyword evidence="10" id="KW-0675">Receptor</keyword>
<dbReference type="AlphaFoldDB" id="A0AAV1JRT4"/>
<evidence type="ECO:0000256" key="2">
    <source>
        <dbReference type="ARBA" id="ARBA00010532"/>
    </source>
</evidence>
<evidence type="ECO:0008006" key="15">
    <source>
        <dbReference type="Google" id="ProtNLM"/>
    </source>
</evidence>
<dbReference type="EMBL" id="CAVLEF010000132">
    <property type="protein sequence ID" value="CAK1551546.1"/>
    <property type="molecule type" value="Genomic_DNA"/>
</dbReference>
<evidence type="ECO:0000256" key="3">
    <source>
        <dbReference type="ARBA" id="ARBA00022475"/>
    </source>
</evidence>
<keyword evidence="14" id="KW-1185">Reference proteome</keyword>
<evidence type="ECO:0000256" key="1">
    <source>
        <dbReference type="ARBA" id="ARBA00004651"/>
    </source>
</evidence>